<keyword evidence="7" id="KW-0614">Plasmid</keyword>
<accession>A0A1P8ENE5</accession>
<proteinExistence type="predicted"/>
<dbReference type="Pfam" id="PF01810">
    <property type="entry name" value="LysE"/>
    <property type="match status" value="1"/>
</dbReference>
<evidence type="ECO:0000313" key="7">
    <source>
        <dbReference type="EMBL" id="APV37748.1"/>
    </source>
</evidence>
<evidence type="ECO:0000256" key="6">
    <source>
        <dbReference type="SAM" id="Phobius"/>
    </source>
</evidence>
<dbReference type="PIRSF" id="PIRSF006324">
    <property type="entry name" value="LeuE"/>
    <property type="match status" value="1"/>
</dbReference>
<feature type="transmembrane region" description="Helical" evidence="6">
    <location>
        <begin position="118"/>
        <end position="138"/>
    </location>
</feature>
<keyword evidence="3 6" id="KW-0812">Transmembrane</keyword>
<feature type="transmembrane region" description="Helical" evidence="6">
    <location>
        <begin position="68"/>
        <end position="86"/>
    </location>
</feature>
<feature type="transmembrane region" description="Helical" evidence="6">
    <location>
        <begin position="38"/>
        <end position="62"/>
    </location>
</feature>
<evidence type="ECO:0000256" key="4">
    <source>
        <dbReference type="ARBA" id="ARBA00022989"/>
    </source>
</evidence>
<dbReference type="KEGG" id="asol:BEN76_17015"/>
<keyword evidence="2" id="KW-1003">Cell membrane</keyword>
<dbReference type="Proteomes" id="UP000185674">
    <property type="component" value="Plasmid pGFJ2"/>
</dbReference>
<name>A0A1P8ENE5_9GAMM</name>
<evidence type="ECO:0000256" key="1">
    <source>
        <dbReference type="ARBA" id="ARBA00004651"/>
    </source>
</evidence>
<geneLocation type="plasmid" evidence="8">
    <name>pgfj2</name>
</geneLocation>
<feature type="transmembrane region" description="Helical" evidence="6">
    <location>
        <begin position="6"/>
        <end position="26"/>
    </location>
</feature>
<protein>
    <submittedName>
        <fullName evidence="7">Lysine transporter LysE</fullName>
    </submittedName>
</protein>
<gene>
    <name evidence="7" type="ORF">BEN76_17015</name>
</gene>
<evidence type="ECO:0000256" key="2">
    <source>
        <dbReference type="ARBA" id="ARBA00022475"/>
    </source>
</evidence>
<dbReference type="InterPro" id="IPR001123">
    <property type="entry name" value="LeuE-type"/>
</dbReference>
<dbReference type="PANTHER" id="PTHR30086:SF20">
    <property type="entry name" value="ARGININE EXPORTER PROTEIN ARGO-RELATED"/>
    <property type="match status" value="1"/>
</dbReference>
<evidence type="ECO:0000256" key="3">
    <source>
        <dbReference type="ARBA" id="ARBA00022692"/>
    </source>
</evidence>
<dbReference type="AlphaFoldDB" id="A0A1P8ENE5"/>
<feature type="transmembrane region" description="Helical" evidence="6">
    <location>
        <begin position="144"/>
        <end position="169"/>
    </location>
</feature>
<comment type="subcellular location">
    <subcellularLocation>
        <location evidence="1">Cell membrane</location>
        <topology evidence="1">Multi-pass membrane protein</topology>
    </subcellularLocation>
</comment>
<organism evidence="7 8">
    <name type="scientific">Acinetobacter soli</name>
    <dbReference type="NCBI Taxonomy" id="487316"/>
    <lineage>
        <taxon>Bacteria</taxon>
        <taxon>Pseudomonadati</taxon>
        <taxon>Pseudomonadota</taxon>
        <taxon>Gammaproteobacteria</taxon>
        <taxon>Moraxellales</taxon>
        <taxon>Moraxellaceae</taxon>
        <taxon>Acinetobacter</taxon>
    </lineage>
</organism>
<keyword evidence="4 6" id="KW-1133">Transmembrane helix</keyword>
<dbReference type="GO" id="GO:0015171">
    <property type="term" value="F:amino acid transmembrane transporter activity"/>
    <property type="evidence" value="ECO:0007669"/>
    <property type="project" value="TreeGrafter"/>
</dbReference>
<feature type="transmembrane region" description="Helical" evidence="6">
    <location>
        <begin position="189"/>
        <end position="210"/>
    </location>
</feature>
<sequence>MQNLMLYILIASLTIASPGPGVLLTLTNTIHYTLKNAFVGILGVSAGMGIIAIVAASSLGIIITSSPIALSIVKVIGAAYLVYLGLKLFKSAPKKILDDSSMSSNVPSHWKRFREGMLVSLLNPKPIVFFMALFPQFVDVKQPFLHQFFILGSTFCILVILIHLVYAIFAQTARKKIGSSNGFIILNRVGGSVFMLFAAALISSVILPLMS</sequence>
<dbReference type="RefSeq" id="WP_076033756.1">
    <property type="nucleotide sequence ID" value="NZ_CP016898.1"/>
</dbReference>
<keyword evidence="5 6" id="KW-0472">Membrane</keyword>
<evidence type="ECO:0000313" key="8">
    <source>
        <dbReference type="Proteomes" id="UP000185674"/>
    </source>
</evidence>
<dbReference type="EMBL" id="CP016898">
    <property type="protein sequence ID" value="APV37748.1"/>
    <property type="molecule type" value="Genomic_DNA"/>
</dbReference>
<dbReference type="GO" id="GO:0005886">
    <property type="term" value="C:plasma membrane"/>
    <property type="evidence" value="ECO:0007669"/>
    <property type="project" value="UniProtKB-SubCell"/>
</dbReference>
<dbReference type="PANTHER" id="PTHR30086">
    <property type="entry name" value="ARGININE EXPORTER PROTEIN ARGO"/>
    <property type="match status" value="1"/>
</dbReference>
<reference evidence="7 8" key="1">
    <citation type="submission" date="2016-08" db="EMBL/GenBank/DDBJ databases">
        <title>Complete genome sequence of Acinetobacter baylyi strain GFJ2.</title>
        <authorList>
            <person name="Tabata M."/>
            <person name="Kuboki S."/>
            <person name="Gibu N."/>
            <person name="Kinouchi Y."/>
            <person name="Vangnai A."/>
            <person name="Kasai D."/>
            <person name="Fukuda M."/>
        </authorList>
    </citation>
    <scope>NUCLEOTIDE SEQUENCE [LARGE SCALE GENOMIC DNA]</scope>
    <source>
        <strain evidence="7 8">GFJ2</strain>
        <plasmid evidence="8">Plasmid pgfj2</plasmid>
    </source>
</reference>
<evidence type="ECO:0000256" key="5">
    <source>
        <dbReference type="ARBA" id="ARBA00023136"/>
    </source>
</evidence>